<proteinExistence type="predicted"/>
<gene>
    <name evidence="2" type="ORF">HGRIS_014607</name>
</gene>
<protein>
    <submittedName>
        <fullName evidence="2">Uncharacterized protein</fullName>
    </submittedName>
</protein>
<dbReference type="Proteomes" id="UP001556367">
    <property type="component" value="Unassembled WGS sequence"/>
</dbReference>
<sequence>MSTTSFNTATDADDQSRRKRTIRTPSKLPNLICTPAPPSPTRRRVSSPSKPRSKPASRPSKRLGVAPPSPTQKRRARATAKRGTQALGVPPSPEALSPTNSSNDVTDSNDFVDSYDPRDMAVDPVFTNEDFEYLDFSFLRGDDDGPIERTEVDLDHEARRHRRLMIDAGIRLPPEMLTDDLSIWRRAYVQAKEQGLYENDSILKSFEKREGWPSTVWHPSGLLEGE</sequence>
<reference evidence="3" key="1">
    <citation type="submission" date="2024-06" db="EMBL/GenBank/DDBJ databases">
        <title>Multi-omics analyses provide insights into the biosynthesis of the anticancer antibiotic pleurotin in Hohenbuehelia grisea.</title>
        <authorList>
            <person name="Weaver J.A."/>
            <person name="Alberti F."/>
        </authorList>
    </citation>
    <scope>NUCLEOTIDE SEQUENCE [LARGE SCALE GENOMIC DNA]</scope>
    <source>
        <strain evidence="3">T-177</strain>
    </source>
</reference>
<feature type="compositionally biased region" description="Basic residues" evidence="1">
    <location>
        <begin position="41"/>
        <end position="61"/>
    </location>
</feature>
<name>A0ABR3JVY6_9AGAR</name>
<evidence type="ECO:0000313" key="3">
    <source>
        <dbReference type="Proteomes" id="UP001556367"/>
    </source>
</evidence>
<comment type="caution">
    <text evidence="2">The sequence shown here is derived from an EMBL/GenBank/DDBJ whole genome shotgun (WGS) entry which is preliminary data.</text>
</comment>
<evidence type="ECO:0000256" key="1">
    <source>
        <dbReference type="SAM" id="MobiDB-lite"/>
    </source>
</evidence>
<feature type="region of interest" description="Disordered" evidence="1">
    <location>
        <begin position="1"/>
        <end position="116"/>
    </location>
</feature>
<organism evidence="2 3">
    <name type="scientific">Hohenbuehelia grisea</name>
    <dbReference type="NCBI Taxonomy" id="104357"/>
    <lineage>
        <taxon>Eukaryota</taxon>
        <taxon>Fungi</taxon>
        <taxon>Dikarya</taxon>
        <taxon>Basidiomycota</taxon>
        <taxon>Agaricomycotina</taxon>
        <taxon>Agaricomycetes</taxon>
        <taxon>Agaricomycetidae</taxon>
        <taxon>Agaricales</taxon>
        <taxon>Pleurotineae</taxon>
        <taxon>Pleurotaceae</taxon>
        <taxon>Hohenbuehelia</taxon>
    </lineage>
</organism>
<keyword evidence="3" id="KW-1185">Reference proteome</keyword>
<dbReference type="EMBL" id="JASNQZ010000003">
    <property type="protein sequence ID" value="KAL0959350.1"/>
    <property type="molecule type" value="Genomic_DNA"/>
</dbReference>
<feature type="compositionally biased region" description="Polar residues" evidence="1">
    <location>
        <begin position="1"/>
        <end position="10"/>
    </location>
</feature>
<evidence type="ECO:0000313" key="2">
    <source>
        <dbReference type="EMBL" id="KAL0959350.1"/>
    </source>
</evidence>
<accession>A0ABR3JVY6</accession>
<feature type="compositionally biased region" description="Polar residues" evidence="1">
    <location>
        <begin position="97"/>
        <end position="111"/>
    </location>
</feature>